<dbReference type="EMBL" id="GBRH01279390">
    <property type="protein sequence ID" value="JAD18505.1"/>
    <property type="molecule type" value="Transcribed_RNA"/>
</dbReference>
<reference evidence="1" key="2">
    <citation type="journal article" date="2015" name="Data Brief">
        <title>Shoot transcriptome of the giant reed, Arundo donax.</title>
        <authorList>
            <person name="Barrero R.A."/>
            <person name="Guerrero F.D."/>
            <person name="Moolhuijzen P."/>
            <person name="Goolsby J.A."/>
            <person name="Tidwell J."/>
            <person name="Bellgard S.E."/>
            <person name="Bellgard M.I."/>
        </authorList>
    </citation>
    <scope>NUCLEOTIDE SEQUENCE</scope>
    <source>
        <tissue evidence="1">Shoot tissue taken approximately 20 cm above the soil surface</tissue>
    </source>
</reference>
<reference evidence="1" key="1">
    <citation type="submission" date="2014-09" db="EMBL/GenBank/DDBJ databases">
        <authorList>
            <person name="Magalhaes I.L.F."/>
            <person name="Oliveira U."/>
            <person name="Santos F.R."/>
            <person name="Vidigal T.H.D.A."/>
            <person name="Brescovit A.D."/>
            <person name="Santos A.J."/>
        </authorList>
    </citation>
    <scope>NUCLEOTIDE SEQUENCE</scope>
    <source>
        <tissue evidence="1">Shoot tissue taken approximately 20 cm above the soil surface</tissue>
    </source>
</reference>
<name>A0A0A8Y0M5_ARUDO</name>
<evidence type="ECO:0000313" key="1">
    <source>
        <dbReference type="EMBL" id="JAD18505.1"/>
    </source>
</evidence>
<proteinExistence type="predicted"/>
<sequence length="12" mass="1556">MYKFDPTITFHR</sequence>
<protein>
    <submittedName>
        <fullName evidence="1">Uncharacterized protein</fullName>
    </submittedName>
</protein>
<organism evidence="1">
    <name type="scientific">Arundo donax</name>
    <name type="common">Giant reed</name>
    <name type="synonym">Donax arundinaceus</name>
    <dbReference type="NCBI Taxonomy" id="35708"/>
    <lineage>
        <taxon>Eukaryota</taxon>
        <taxon>Viridiplantae</taxon>
        <taxon>Streptophyta</taxon>
        <taxon>Embryophyta</taxon>
        <taxon>Tracheophyta</taxon>
        <taxon>Spermatophyta</taxon>
        <taxon>Magnoliopsida</taxon>
        <taxon>Liliopsida</taxon>
        <taxon>Poales</taxon>
        <taxon>Poaceae</taxon>
        <taxon>PACMAD clade</taxon>
        <taxon>Arundinoideae</taxon>
        <taxon>Arundineae</taxon>
        <taxon>Arundo</taxon>
    </lineage>
</organism>
<accession>A0A0A8Y0M5</accession>